<evidence type="ECO:0000256" key="1">
    <source>
        <dbReference type="ARBA" id="ARBA00022691"/>
    </source>
</evidence>
<dbReference type="PANTHER" id="PTHR12818:SF0">
    <property type="entry name" value="TRNA (ADENINE(37)-N6)-METHYLTRANSFERASE"/>
    <property type="match status" value="1"/>
</dbReference>
<comment type="caution">
    <text evidence="4">The sequence shown here is derived from an EMBL/GenBank/DDBJ whole genome shotgun (WGS) entry which is preliminary data.</text>
</comment>
<dbReference type="CDD" id="cd09281">
    <property type="entry name" value="UPF0066"/>
    <property type="match status" value="1"/>
</dbReference>
<feature type="domain" description="TsaA-like" evidence="3">
    <location>
        <begin position="4"/>
        <end position="136"/>
    </location>
</feature>
<dbReference type="EMBL" id="JAMQJY010000008">
    <property type="protein sequence ID" value="MCM2678009.1"/>
    <property type="molecule type" value="Genomic_DNA"/>
</dbReference>
<gene>
    <name evidence="4" type="ORF">NDM98_23085</name>
</gene>
<organism evidence="4 5">
    <name type="scientific">Alkalicoccobacillus plakortidis</name>
    <dbReference type="NCBI Taxonomy" id="444060"/>
    <lineage>
        <taxon>Bacteria</taxon>
        <taxon>Bacillati</taxon>
        <taxon>Bacillota</taxon>
        <taxon>Bacilli</taxon>
        <taxon>Bacillales</taxon>
        <taxon>Bacillaceae</taxon>
        <taxon>Alkalicoccobacillus</taxon>
    </lineage>
</organism>
<keyword evidence="1" id="KW-0949">S-adenosyl-L-methionine</keyword>
<keyword evidence="5" id="KW-1185">Reference proteome</keyword>
<dbReference type="InterPro" id="IPR036413">
    <property type="entry name" value="YaeB-like_sf"/>
</dbReference>
<evidence type="ECO:0000313" key="5">
    <source>
        <dbReference type="Proteomes" id="UP001203665"/>
    </source>
</evidence>
<dbReference type="SUPFAM" id="SSF118196">
    <property type="entry name" value="YaeB-like"/>
    <property type="match status" value="1"/>
</dbReference>
<name>A0ABT0XQ33_9BACI</name>
<dbReference type="Proteomes" id="UP001203665">
    <property type="component" value="Unassembled WGS sequence"/>
</dbReference>
<dbReference type="PANTHER" id="PTHR12818">
    <property type="entry name" value="TRNA (ADENINE(37)-N6)-METHYLTRANSFERASE"/>
    <property type="match status" value="1"/>
</dbReference>
<keyword evidence="4" id="KW-0489">Methyltransferase</keyword>
<reference evidence="4" key="1">
    <citation type="submission" date="2022-06" db="EMBL/GenBank/DDBJ databases">
        <title>Alkalicoccobacillus porphyridii sp. nov., isolated from a marine red alga, Porphyridium purpureum and reclassification of Shouchella plakortidis and Shouchella gibsonii as Alkalicoccobacillus plakortidis comb. nov. and Alkalicoccobacillus gibsonii comb. nov.</title>
        <authorList>
            <person name="Kim K.H."/>
            <person name="Lee J.K."/>
            <person name="Han D.M."/>
            <person name="Baek J.H."/>
            <person name="Jeon C.O."/>
        </authorList>
    </citation>
    <scope>NUCLEOTIDE SEQUENCE</scope>
    <source>
        <strain evidence="4">DSM 19153</strain>
    </source>
</reference>
<protein>
    <submittedName>
        <fullName evidence="4">SAM-dependent methyltransferase</fullName>
    </submittedName>
</protein>
<dbReference type="InterPro" id="IPR023370">
    <property type="entry name" value="TrmO-like_N"/>
</dbReference>
<evidence type="ECO:0000313" key="4">
    <source>
        <dbReference type="EMBL" id="MCM2678009.1"/>
    </source>
</evidence>
<evidence type="ECO:0000259" key="3">
    <source>
        <dbReference type="PROSITE" id="PS51668"/>
    </source>
</evidence>
<dbReference type="Gene3D" id="2.40.30.70">
    <property type="entry name" value="YaeB-like"/>
    <property type="match status" value="1"/>
</dbReference>
<dbReference type="RefSeq" id="WP_251611870.1">
    <property type="nucleotide sequence ID" value="NZ_JAMQJY010000008.1"/>
</dbReference>
<dbReference type="InterPro" id="IPR040372">
    <property type="entry name" value="YaeB-like"/>
</dbReference>
<dbReference type="InterPro" id="IPR036414">
    <property type="entry name" value="YaeB_N_sf"/>
</dbReference>
<sequence length="153" mass="17747">MVTIDPIGVVSNKRVEVEDDNWGNVQSSIMINDSFSEESLFEIETFSHLEIIFYFHKVDKERIENGARHPRNNETFPLTGIFAQRGKNRPNRLGLTTVQLLGRQGKKLIVRGLDCIDGTPIVDIKPVMKEFLPKEPIHQPDWSHEIMEEYWNE</sequence>
<dbReference type="GO" id="GO:0008168">
    <property type="term" value="F:methyltransferase activity"/>
    <property type="evidence" value="ECO:0007669"/>
    <property type="project" value="UniProtKB-KW"/>
</dbReference>
<proteinExistence type="inferred from homology"/>
<keyword evidence="4" id="KW-0808">Transferase</keyword>
<dbReference type="GO" id="GO:0032259">
    <property type="term" value="P:methylation"/>
    <property type="evidence" value="ECO:0007669"/>
    <property type="project" value="UniProtKB-KW"/>
</dbReference>
<evidence type="ECO:0000256" key="2">
    <source>
        <dbReference type="ARBA" id="ARBA00033753"/>
    </source>
</evidence>
<accession>A0ABT0XQ33</accession>
<dbReference type="PROSITE" id="PS51668">
    <property type="entry name" value="TSAA_2"/>
    <property type="match status" value="1"/>
</dbReference>
<comment type="similarity">
    <text evidence="2">Belongs to the tRNA methyltransferase O family.</text>
</comment>
<dbReference type="Pfam" id="PF01980">
    <property type="entry name" value="TrmO_N"/>
    <property type="match status" value="1"/>
</dbReference>